<reference evidence="6 7" key="1">
    <citation type="submission" date="2017-06" db="EMBL/GenBank/DDBJ databases">
        <title>Draft genome sequence of a variant of Elsinoe murrayae.</title>
        <authorList>
            <person name="Cheng Q."/>
        </authorList>
    </citation>
    <scope>NUCLEOTIDE SEQUENCE [LARGE SCALE GENOMIC DNA]</scope>
    <source>
        <strain evidence="6 7">CQ-2017a</strain>
    </source>
</reference>
<feature type="repeat" description="RCC1" evidence="3">
    <location>
        <begin position="385"/>
        <end position="441"/>
    </location>
</feature>
<dbReference type="PANTHER" id="PTHR45982">
    <property type="entry name" value="REGULATOR OF CHROMOSOME CONDENSATION"/>
    <property type="match status" value="1"/>
</dbReference>
<dbReference type="Proteomes" id="UP000243797">
    <property type="component" value="Unassembled WGS sequence"/>
</dbReference>
<dbReference type="PRINTS" id="PR00633">
    <property type="entry name" value="RCCNDNSATION"/>
</dbReference>
<protein>
    <recommendedName>
        <fullName evidence="5">RCC1-like domain-containing protein</fullName>
    </recommendedName>
</protein>
<dbReference type="InParanoid" id="A0A2K1QKP6"/>
<evidence type="ECO:0000313" key="7">
    <source>
        <dbReference type="Proteomes" id="UP000243797"/>
    </source>
</evidence>
<dbReference type="PROSITE" id="PS00625">
    <property type="entry name" value="RCC1_1"/>
    <property type="match status" value="1"/>
</dbReference>
<keyword evidence="2" id="KW-0677">Repeat</keyword>
<evidence type="ECO:0000259" key="5">
    <source>
        <dbReference type="Pfam" id="PF25390"/>
    </source>
</evidence>
<feature type="repeat" description="RCC1" evidence="3">
    <location>
        <begin position="330"/>
        <end position="384"/>
    </location>
</feature>
<feature type="repeat" description="RCC1" evidence="3">
    <location>
        <begin position="442"/>
        <end position="507"/>
    </location>
</feature>
<evidence type="ECO:0000256" key="3">
    <source>
        <dbReference type="PROSITE-ProRule" id="PRU00235"/>
    </source>
</evidence>
<keyword evidence="7" id="KW-1185">Reference proteome</keyword>
<dbReference type="GO" id="GO:0005737">
    <property type="term" value="C:cytoplasm"/>
    <property type="evidence" value="ECO:0007669"/>
    <property type="project" value="TreeGrafter"/>
</dbReference>
<evidence type="ECO:0000313" key="6">
    <source>
        <dbReference type="EMBL" id="PNS15736.1"/>
    </source>
</evidence>
<dbReference type="InterPro" id="IPR009091">
    <property type="entry name" value="RCC1/BLIP-II"/>
</dbReference>
<accession>A0A2K1QKP6</accession>
<feature type="compositionally biased region" description="Basic and acidic residues" evidence="4">
    <location>
        <begin position="27"/>
        <end position="36"/>
    </location>
</feature>
<sequence>MAGVKYVKKTTDVEPAKKPAPPKRGAAKADEEEKKPAANTKAKVTRKAATNGASAKETTASTKKTAGTKTAAKTNGAAEAKAVSKPKGRPKKEAVKEEPEPKPKASRKRKASEEPAPAKAKKSKFAKGPVINDLPTQKLNVYVFGEGSSGELGLGTAKNAIDVKRPRLNANLAADSVGVVQIATGGMHVAALTHDNKILTWGVNDQGALGRDTTWEGGLKDIDDNKSDDSDDSGDDAGLNPKESTPTAIPSDKFPEDTVFVQLAAGDSTTFALTDDGQVWGWGTFRSNEGIFGFSVDTLVQREPVLLPTLKKITKIACGANHVLALDSTGHVFAWGSGQQNQLGRRVVERTKTQGLIPREFGLPRKAIVDVECGQYHSFAIDNKDRVWSWGLNNYGETGIPDSAGEDEAVVLKPEVVEGLSGIGVTTVRGGAHHSIAVTESGDCLTWGRVDGCQIGIPTSELNDDNVIKDERGAVRILTQPTKVTAIKDAVATASASSDHCIAVTKNGQAYAWGFSANYQTGLGTDDDVAVATLIDNTAVRGKKLIGAHTGGQFGILTAAADGDAAMANGVNGTNGS</sequence>
<feature type="domain" description="RCC1-like" evidence="5">
    <location>
        <begin position="141"/>
        <end position="556"/>
    </location>
</feature>
<dbReference type="SUPFAM" id="SSF50985">
    <property type="entry name" value="RCC1/BLIP-II"/>
    <property type="match status" value="1"/>
</dbReference>
<dbReference type="EMBL" id="NKHZ01000068">
    <property type="protein sequence ID" value="PNS15736.1"/>
    <property type="molecule type" value="Genomic_DNA"/>
</dbReference>
<feature type="repeat" description="RCC1" evidence="3">
    <location>
        <begin position="277"/>
        <end position="329"/>
    </location>
</feature>
<feature type="repeat" description="RCC1" evidence="3">
    <location>
        <begin position="139"/>
        <end position="195"/>
    </location>
</feature>
<keyword evidence="1" id="KW-0344">Guanine-nucleotide releasing factor</keyword>
<gene>
    <name evidence="6" type="ORF">CAC42_4188</name>
</gene>
<dbReference type="Pfam" id="PF25390">
    <property type="entry name" value="WD40_RLD"/>
    <property type="match status" value="1"/>
</dbReference>
<dbReference type="PANTHER" id="PTHR45982:SF1">
    <property type="entry name" value="REGULATOR OF CHROMOSOME CONDENSATION"/>
    <property type="match status" value="1"/>
</dbReference>
<dbReference type="OrthoDB" id="61110at2759"/>
<dbReference type="InterPro" id="IPR051553">
    <property type="entry name" value="Ran_GTPase-activating"/>
</dbReference>
<dbReference type="InterPro" id="IPR000408">
    <property type="entry name" value="Reg_chr_condens"/>
</dbReference>
<dbReference type="GO" id="GO:0005085">
    <property type="term" value="F:guanyl-nucleotide exchange factor activity"/>
    <property type="evidence" value="ECO:0007669"/>
    <property type="project" value="TreeGrafter"/>
</dbReference>
<dbReference type="InterPro" id="IPR058923">
    <property type="entry name" value="RCC1-like_dom"/>
</dbReference>
<evidence type="ECO:0000256" key="4">
    <source>
        <dbReference type="SAM" id="MobiDB-lite"/>
    </source>
</evidence>
<dbReference type="Gene3D" id="2.130.10.30">
    <property type="entry name" value="Regulator of chromosome condensation 1/beta-lactamase-inhibitor protein II"/>
    <property type="match status" value="1"/>
</dbReference>
<dbReference type="FunCoup" id="A0A2K1QKP6">
    <property type="interactions" value="940"/>
</dbReference>
<dbReference type="STRING" id="2082308.A0A2K1QKP6"/>
<evidence type="ECO:0000256" key="1">
    <source>
        <dbReference type="ARBA" id="ARBA00022658"/>
    </source>
</evidence>
<proteinExistence type="predicted"/>
<dbReference type="PROSITE" id="PS50012">
    <property type="entry name" value="RCC1_3"/>
    <property type="match status" value="6"/>
</dbReference>
<comment type="caution">
    <text evidence="6">The sequence shown here is derived from an EMBL/GenBank/DDBJ whole genome shotgun (WGS) entry which is preliminary data.</text>
</comment>
<evidence type="ECO:0000256" key="2">
    <source>
        <dbReference type="ARBA" id="ARBA00022737"/>
    </source>
</evidence>
<organism evidence="6 7">
    <name type="scientific">Sphaceloma murrayae</name>
    <dbReference type="NCBI Taxonomy" id="2082308"/>
    <lineage>
        <taxon>Eukaryota</taxon>
        <taxon>Fungi</taxon>
        <taxon>Dikarya</taxon>
        <taxon>Ascomycota</taxon>
        <taxon>Pezizomycotina</taxon>
        <taxon>Dothideomycetes</taxon>
        <taxon>Dothideomycetidae</taxon>
        <taxon>Myriangiales</taxon>
        <taxon>Elsinoaceae</taxon>
        <taxon>Sphaceloma</taxon>
    </lineage>
</organism>
<dbReference type="AlphaFoldDB" id="A0A2K1QKP6"/>
<feature type="compositionally biased region" description="Low complexity" evidence="4">
    <location>
        <begin position="53"/>
        <end position="81"/>
    </location>
</feature>
<feature type="repeat" description="RCC1" evidence="3">
    <location>
        <begin position="196"/>
        <end position="276"/>
    </location>
</feature>
<feature type="compositionally biased region" description="Basic and acidic residues" evidence="4">
    <location>
        <begin position="91"/>
        <end position="103"/>
    </location>
</feature>
<feature type="region of interest" description="Disordered" evidence="4">
    <location>
        <begin position="1"/>
        <end position="129"/>
    </location>
</feature>
<feature type="region of interest" description="Disordered" evidence="4">
    <location>
        <begin position="210"/>
        <end position="253"/>
    </location>
</feature>
<feature type="compositionally biased region" description="Basic and acidic residues" evidence="4">
    <location>
        <begin position="218"/>
        <end position="228"/>
    </location>
</feature>
<name>A0A2K1QKP6_9PEZI</name>